<dbReference type="Proteomes" id="UP001066276">
    <property type="component" value="Chromosome 6"/>
</dbReference>
<evidence type="ECO:0008006" key="3">
    <source>
        <dbReference type="Google" id="ProtNLM"/>
    </source>
</evidence>
<accession>A0AAV7QNP5</accession>
<dbReference type="AlphaFoldDB" id="A0AAV7QNP5"/>
<protein>
    <recommendedName>
        <fullName evidence="3">Reverse transcriptase</fullName>
    </recommendedName>
</protein>
<organism evidence="1 2">
    <name type="scientific">Pleurodeles waltl</name>
    <name type="common">Iberian ribbed newt</name>
    <dbReference type="NCBI Taxonomy" id="8319"/>
    <lineage>
        <taxon>Eukaryota</taxon>
        <taxon>Metazoa</taxon>
        <taxon>Chordata</taxon>
        <taxon>Craniata</taxon>
        <taxon>Vertebrata</taxon>
        <taxon>Euteleostomi</taxon>
        <taxon>Amphibia</taxon>
        <taxon>Batrachia</taxon>
        <taxon>Caudata</taxon>
        <taxon>Salamandroidea</taxon>
        <taxon>Salamandridae</taxon>
        <taxon>Pleurodelinae</taxon>
        <taxon>Pleurodeles</taxon>
    </lineage>
</organism>
<dbReference type="EMBL" id="JANPWB010000010">
    <property type="protein sequence ID" value="KAJ1140755.1"/>
    <property type="molecule type" value="Genomic_DNA"/>
</dbReference>
<name>A0AAV7QNP5_PLEWA</name>
<gene>
    <name evidence="1" type="ORF">NDU88_007093</name>
</gene>
<evidence type="ECO:0000313" key="1">
    <source>
        <dbReference type="EMBL" id="KAJ1140755.1"/>
    </source>
</evidence>
<evidence type="ECO:0000313" key="2">
    <source>
        <dbReference type="Proteomes" id="UP001066276"/>
    </source>
</evidence>
<keyword evidence="2" id="KW-1185">Reference proteome</keyword>
<comment type="caution">
    <text evidence="1">The sequence shown here is derived from an EMBL/GenBank/DDBJ whole genome shotgun (WGS) entry which is preliminary data.</text>
</comment>
<proteinExistence type="predicted"/>
<sequence>MRDGLLKQQESLDPLLTLRNGVGNLVHSQAAINGVFQAHFRAICMSRGEDKHDHGLALLAEIDLPRLMAESRATLQKPITRVEVVAAVKKFNTANSPGSDGLPAEFDQKYADQVGGYAAEGVPGGHAVGLPT</sequence>
<reference evidence="1" key="1">
    <citation type="journal article" date="2022" name="bioRxiv">
        <title>Sequencing and chromosome-scale assembly of the giantPleurodeles waltlgenome.</title>
        <authorList>
            <person name="Brown T."/>
            <person name="Elewa A."/>
            <person name="Iarovenko S."/>
            <person name="Subramanian E."/>
            <person name="Araus A.J."/>
            <person name="Petzold A."/>
            <person name="Susuki M."/>
            <person name="Suzuki K.-i.T."/>
            <person name="Hayashi T."/>
            <person name="Toyoda A."/>
            <person name="Oliveira C."/>
            <person name="Osipova E."/>
            <person name="Leigh N.D."/>
            <person name="Simon A."/>
            <person name="Yun M.H."/>
        </authorList>
    </citation>
    <scope>NUCLEOTIDE SEQUENCE</scope>
    <source>
        <strain evidence="1">20211129_DDA</strain>
        <tissue evidence="1">Liver</tissue>
    </source>
</reference>